<feature type="transmembrane region" description="Helical" evidence="1">
    <location>
        <begin position="114"/>
        <end position="134"/>
    </location>
</feature>
<protein>
    <submittedName>
        <fullName evidence="2">Uncharacterized protein</fullName>
    </submittedName>
</protein>
<keyword evidence="1" id="KW-0812">Transmembrane</keyword>
<name>A0A814TPQ6_ADIRI</name>
<accession>A0A814TPQ6</accession>
<dbReference type="AlphaFoldDB" id="A0A814TPQ6"/>
<comment type="caution">
    <text evidence="2">The sequence shown here is derived from an EMBL/GenBank/DDBJ whole genome shotgun (WGS) entry which is preliminary data.</text>
</comment>
<proteinExistence type="predicted"/>
<gene>
    <name evidence="2" type="ORF">EDS130_LOCUS23319</name>
</gene>
<keyword evidence="1" id="KW-0472">Membrane</keyword>
<organism evidence="2 3">
    <name type="scientific">Adineta ricciae</name>
    <name type="common">Rotifer</name>
    <dbReference type="NCBI Taxonomy" id="249248"/>
    <lineage>
        <taxon>Eukaryota</taxon>
        <taxon>Metazoa</taxon>
        <taxon>Spiralia</taxon>
        <taxon>Gnathifera</taxon>
        <taxon>Rotifera</taxon>
        <taxon>Eurotatoria</taxon>
        <taxon>Bdelloidea</taxon>
        <taxon>Adinetida</taxon>
        <taxon>Adinetidae</taxon>
        <taxon>Adineta</taxon>
    </lineage>
</organism>
<dbReference type="Proteomes" id="UP000663852">
    <property type="component" value="Unassembled WGS sequence"/>
</dbReference>
<sequence>MYRQCASSPSFTSSTVLSDRKESLLSTCSAYINCYSCSAGTDGCFPFSAYGRGVIAYAYNVCVKFTNGTSLTTYRYPYYYCPGSNDGTVGTFCCMTDYCNGVTSKYQISSLFQFVLAAVLVNFQLNSFVVLNFYL</sequence>
<reference evidence="2" key="1">
    <citation type="submission" date="2021-02" db="EMBL/GenBank/DDBJ databases">
        <authorList>
            <person name="Nowell W R."/>
        </authorList>
    </citation>
    <scope>NUCLEOTIDE SEQUENCE</scope>
</reference>
<evidence type="ECO:0000313" key="3">
    <source>
        <dbReference type="Proteomes" id="UP000663852"/>
    </source>
</evidence>
<keyword evidence="1" id="KW-1133">Transmembrane helix</keyword>
<evidence type="ECO:0000313" key="2">
    <source>
        <dbReference type="EMBL" id="CAF1164298.1"/>
    </source>
</evidence>
<evidence type="ECO:0000256" key="1">
    <source>
        <dbReference type="SAM" id="Phobius"/>
    </source>
</evidence>
<dbReference type="EMBL" id="CAJNOJ010000127">
    <property type="protein sequence ID" value="CAF1164298.1"/>
    <property type="molecule type" value="Genomic_DNA"/>
</dbReference>